<organism evidence="1 2">
    <name type="scientific">Brachionus calyciflorus</name>
    <dbReference type="NCBI Taxonomy" id="104777"/>
    <lineage>
        <taxon>Eukaryota</taxon>
        <taxon>Metazoa</taxon>
        <taxon>Spiralia</taxon>
        <taxon>Gnathifera</taxon>
        <taxon>Rotifera</taxon>
        <taxon>Eurotatoria</taxon>
        <taxon>Monogononta</taxon>
        <taxon>Pseudotrocha</taxon>
        <taxon>Ploima</taxon>
        <taxon>Brachionidae</taxon>
        <taxon>Brachionus</taxon>
    </lineage>
</organism>
<name>A0A814TDQ3_9BILA</name>
<dbReference type="EMBL" id="CAJNOC010013035">
    <property type="protein sequence ID" value="CAF1156840.1"/>
    <property type="molecule type" value="Genomic_DNA"/>
</dbReference>
<comment type="caution">
    <text evidence="1">The sequence shown here is derived from an EMBL/GenBank/DDBJ whole genome shotgun (WGS) entry which is preliminary data.</text>
</comment>
<gene>
    <name evidence="1" type="ORF">OXX778_LOCUS23483</name>
</gene>
<evidence type="ECO:0000313" key="1">
    <source>
        <dbReference type="EMBL" id="CAF1156840.1"/>
    </source>
</evidence>
<dbReference type="AlphaFoldDB" id="A0A814TDQ3"/>
<reference evidence="1" key="1">
    <citation type="submission" date="2021-02" db="EMBL/GenBank/DDBJ databases">
        <authorList>
            <person name="Nowell W R."/>
        </authorList>
    </citation>
    <scope>NUCLEOTIDE SEQUENCE</scope>
    <source>
        <strain evidence="1">Ploen Becks lab</strain>
    </source>
</reference>
<dbReference type="Proteomes" id="UP000663879">
    <property type="component" value="Unassembled WGS sequence"/>
</dbReference>
<sequence length="36" mass="4190">MWNFDPIDTPRTNNIVEGFNLKLSMHLSAVKPDIFK</sequence>
<evidence type="ECO:0000313" key="2">
    <source>
        <dbReference type="Proteomes" id="UP000663879"/>
    </source>
</evidence>
<protein>
    <submittedName>
        <fullName evidence="1">Uncharacterized protein</fullName>
    </submittedName>
</protein>
<dbReference type="OrthoDB" id="6123510at2759"/>
<accession>A0A814TDQ3</accession>
<feature type="non-terminal residue" evidence="1">
    <location>
        <position position="36"/>
    </location>
</feature>
<proteinExistence type="predicted"/>
<keyword evidence="2" id="KW-1185">Reference proteome</keyword>